<organism evidence="1 2">
    <name type="scientific">Pinctada imbricata</name>
    <name type="common">Atlantic pearl-oyster</name>
    <name type="synonym">Pinctada martensii</name>
    <dbReference type="NCBI Taxonomy" id="66713"/>
    <lineage>
        <taxon>Eukaryota</taxon>
        <taxon>Metazoa</taxon>
        <taxon>Spiralia</taxon>
        <taxon>Lophotrochozoa</taxon>
        <taxon>Mollusca</taxon>
        <taxon>Bivalvia</taxon>
        <taxon>Autobranchia</taxon>
        <taxon>Pteriomorphia</taxon>
        <taxon>Pterioida</taxon>
        <taxon>Pterioidea</taxon>
        <taxon>Pteriidae</taxon>
        <taxon>Pinctada</taxon>
    </lineage>
</organism>
<name>A0AA89C1H0_PINIB</name>
<dbReference type="Proteomes" id="UP001186944">
    <property type="component" value="Unassembled WGS sequence"/>
</dbReference>
<accession>A0AA89C1H0</accession>
<keyword evidence="2" id="KW-1185">Reference proteome</keyword>
<dbReference type="EMBL" id="VSWD01000005">
    <property type="protein sequence ID" value="KAK3102496.1"/>
    <property type="molecule type" value="Genomic_DNA"/>
</dbReference>
<protein>
    <submittedName>
        <fullName evidence="1">Uncharacterized protein</fullName>
    </submittedName>
</protein>
<dbReference type="AlphaFoldDB" id="A0AA89C1H0"/>
<sequence length="151" mass="17153">MEFRFLYRFLNFDENPDDGLKAKDPAATARLVDHVAYGSWGQRSQYISTCSDYSYVRNLARISYNSTIRIVKIDTEKLRVTSSARIIDLTTDEARKKHFEETDLMSNAYSRADGFASRFSEVVIEGYVPSSCVQLIFNGSKDELPVSEPGI</sequence>
<evidence type="ECO:0000313" key="2">
    <source>
        <dbReference type="Proteomes" id="UP001186944"/>
    </source>
</evidence>
<reference evidence="1" key="1">
    <citation type="submission" date="2019-08" db="EMBL/GenBank/DDBJ databases">
        <title>The improved chromosome-level genome for the pearl oyster Pinctada fucata martensii using PacBio sequencing and Hi-C.</title>
        <authorList>
            <person name="Zheng Z."/>
        </authorList>
    </citation>
    <scope>NUCLEOTIDE SEQUENCE</scope>
    <source>
        <strain evidence="1">ZZ-2019</strain>
        <tissue evidence="1">Adductor muscle</tissue>
    </source>
</reference>
<comment type="caution">
    <text evidence="1">The sequence shown here is derived from an EMBL/GenBank/DDBJ whole genome shotgun (WGS) entry which is preliminary data.</text>
</comment>
<gene>
    <name evidence="1" type="ORF">FSP39_011793</name>
</gene>
<evidence type="ECO:0000313" key="1">
    <source>
        <dbReference type="EMBL" id="KAK3102496.1"/>
    </source>
</evidence>
<proteinExistence type="predicted"/>